<keyword evidence="8" id="KW-0732">Signal</keyword>
<dbReference type="Pfam" id="PF00720">
    <property type="entry name" value="SSI"/>
    <property type="match status" value="1"/>
</dbReference>
<keyword evidence="5" id="KW-0722">Serine protease inhibitor</keyword>
<proteinExistence type="inferred from homology"/>
<evidence type="ECO:0000256" key="4">
    <source>
        <dbReference type="ARBA" id="ARBA00022690"/>
    </source>
</evidence>
<dbReference type="Gene3D" id="3.30.350.10">
    <property type="entry name" value="Subtilisin inhibitor-like"/>
    <property type="match status" value="1"/>
</dbReference>
<evidence type="ECO:0000256" key="7">
    <source>
        <dbReference type="SAM" id="MobiDB-lite"/>
    </source>
</evidence>
<sequence length="157" mass="15773">MRTHSLATAVVLPGALAAVVATAAACGGTTVTTPDDDSGSGGSGSGAAPTTELTIQITYADDPPAEGDTEPTDWTLTCGPAGGDHPDPEAACADLEEVGAEGFEEVPEDQACTYEMGGPEVARVEGHVGETDVSTEFNKSGGCEIDRYEKMGAVLAP</sequence>
<evidence type="ECO:0000313" key="11">
    <source>
        <dbReference type="Proteomes" id="UP001165685"/>
    </source>
</evidence>
<reference evidence="10" key="1">
    <citation type="submission" date="2023-01" db="EMBL/GenBank/DDBJ databases">
        <title>Draft genome sequence of Nocardiopsis sp. LSu2-4 isolated from halophytes.</title>
        <authorList>
            <person name="Duangmal K."/>
            <person name="Chantavorakit T."/>
        </authorList>
    </citation>
    <scope>NUCLEOTIDE SEQUENCE</scope>
    <source>
        <strain evidence="10">LSu2-4</strain>
    </source>
</reference>
<dbReference type="EMBL" id="JAQFWP010000036">
    <property type="protein sequence ID" value="MDA2806503.1"/>
    <property type="molecule type" value="Genomic_DNA"/>
</dbReference>
<evidence type="ECO:0000256" key="2">
    <source>
        <dbReference type="ARBA" id="ARBA00010472"/>
    </source>
</evidence>
<keyword evidence="11" id="KW-1185">Reference proteome</keyword>
<evidence type="ECO:0000259" key="9">
    <source>
        <dbReference type="Pfam" id="PF00720"/>
    </source>
</evidence>
<evidence type="ECO:0000256" key="8">
    <source>
        <dbReference type="SAM" id="SignalP"/>
    </source>
</evidence>
<name>A0ABT4TPA4_9ACTN</name>
<dbReference type="RefSeq" id="WP_270679143.1">
    <property type="nucleotide sequence ID" value="NZ_JAQFWP010000036.1"/>
</dbReference>
<feature type="domain" description="Subtilisin inhibitor" evidence="9">
    <location>
        <begin position="57"/>
        <end position="115"/>
    </location>
</feature>
<comment type="similarity">
    <text evidence="2">Belongs to the protease inhibitor I16 (SSI) family.</text>
</comment>
<comment type="subcellular location">
    <subcellularLocation>
        <location evidence="1">Secreted</location>
    </subcellularLocation>
</comment>
<evidence type="ECO:0000256" key="3">
    <source>
        <dbReference type="ARBA" id="ARBA00022525"/>
    </source>
</evidence>
<keyword evidence="4" id="KW-0646">Protease inhibitor</keyword>
<dbReference type="PROSITE" id="PS51257">
    <property type="entry name" value="PROKAR_LIPOPROTEIN"/>
    <property type="match status" value="1"/>
</dbReference>
<feature type="signal peptide" evidence="8">
    <location>
        <begin position="1"/>
        <end position="23"/>
    </location>
</feature>
<organism evidence="10 11">
    <name type="scientific">Nocardiopsis suaedae</name>
    <dbReference type="NCBI Taxonomy" id="3018444"/>
    <lineage>
        <taxon>Bacteria</taxon>
        <taxon>Bacillati</taxon>
        <taxon>Actinomycetota</taxon>
        <taxon>Actinomycetes</taxon>
        <taxon>Streptosporangiales</taxon>
        <taxon>Nocardiopsidaceae</taxon>
        <taxon>Nocardiopsis</taxon>
    </lineage>
</organism>
<feature type="region of interest" description="Disordered" evidence="7">
    <location>
        <begin position="30"/>
        <end position="89"/>
    </location>
</feature>
<dbReference type="InterPro" id="IPR023549">
    <property type="entry name" value="Subtilisin_inhibitor"/>
</dbReference>
<dbReference type="Proteomes" id="UP001165685">
    <property type="component" value="Unassembled WGS sequence"/>
</dbReference>
<comment type="caution">
    <text evidence="10">The sequence shown here is derived from an EMBL/GenBank/DDBJ whole genome shotgun (WGS) entry which is preliminary data.</text>
</comment>
<evidence type="ECO:0000256" key="1">
    <source>
        <dbReference type="ARBA" id="ARBA00004613"/>
    </source>
</evidence>
<accession>A0ABT4TPA4</accession>
<keyword evidence="6" id="KW-1015">Disulfide bond</keyword>
<dbReference type="SUPFAM" id="SSF55399">
    <property type="entry name" value="Subtilisin inhibitor"/>
    <property type="match status" value="1"/>
</dbReference>
<evidence type="ECO:0000256" key="6">
    <source>
        <dbReference type="ARBA" id="ARBA00023157"/>
    </source>
</evidence>
<gene>
    <name evidence="10" type="ORF">O4U47_18475</name>
</gene>
<dbReference type="InterPro" id="IPR036819">
    <property type="entry name" value="Subtilisin_inhibitor-like_sf"/>
</dbReference>
<evidence type="ECO:0000256" key="5">
    <source>
        <dbReference type="ARBA" id="ARBA00022900"/>
    </source>
</evidence>
<feature type="chain" id="PRO_5046626842" evidence="8">
    <location>
        <begin position="24"/>
        <end position="157"/>
    </location>
</feature>
<protein>
    <submittedName>
        <fullName evidence="10">SSI family serine proteinase inhibitor</fullName>
    </submittedName>
</protein>
<dbReference type="InterPro" id="IPR020054">
    <property type="entry name" value="Prot_inh_SSI_I16_CS"/>
</dbReference>
<evidence type="ECO:0000313" key="10">
    <source>
        <dbReference type="EMBL" id="MDA2806503.1"/>
    </source>
</evidence>
<dbReference type="PROSITE" id="PS00999">
    <property type="entry name" value="SSI"/>
    <property type="match status" value="1"/>
</dbReference>
<keyword evidence="3" id="KW-0964">Secreted</keyword>